<keyword evidence="1" id="KW-0472">Membrane</keyword>
<organism evidence="2 3">
    <name type="scientific">Coprinellus micaceus</name>
    <name type="common">Glistening ink-cap mushroom</name>
    <name type="synonym">Coprinus micaceus</name>
    <dbReference type="NCBI Taxonomy" id="71717"/>
    <lineage>
        <taxon>Eukaryota</taxon>
        <taxon>Fungi</taxon>
        <taxon>Dikarya</taxon>
        <taxon>Basidiomycota</taxon>
        <taxon>Agaricomycotina</taxon>
        <taxon>Agaricomycetes</taxon>
        <taxon>Agaricomycetidae</taxon>
        <taxon>Agaricales</taxon>
        <taxon>Agaricineae</taxon>
        <taxon>Psathyrellaceae</taxon>
        <taxon>Coprinellus</taxon>
    </lineage>
</organism>
<gene>
    <name evidence="2" type="ORF">FA13DRAFT_1637736</name>
</gene>
<dbReference type="OrthoDB" id="4179406at2759"/>
<keyword evidence="1" id="KW-1133">Transmembrane helix</keyword>
<keyword evidence="3" id="KW-1185">Reference proteome</keyword>
<dbReference type="EMBL" id="QPFP01000059">
    <property type="protein sequence ID" value="TEB25147.1"/>
    <property type="molecule type" value="Genomic_DNA"/>
</dbReference>
<evidence type="ECO:0000313" key="2">
    <source>
        <dbReference type="EMBL" id="TEB25147.1"/>
    </source>
</evidence>
<reference evidence="2 3" key="1">
    <citation type="journal article" date="2019" name="Nat. Ecol. Evol.">
        <title>Megaphylogeny resolves global patterns of mushroom evolution.</title>
        <authorList>
            <person name="Varga T."/>
            <person name="Krizsan K."/>
            <person name="Foldi C."/>
            <person name="Dima B."/>
            <person name="Sanchez-Garcia M."/>
            <person name="Sanchez-Ramirez S."/>
            <person name="Szollosi G.J."/>
            <person name="Szarkandi J.G."/>
            <person name="Papp V."/>
            <person name="Albert L."/>
            <person name="Andreopoulos W."/>
            <person name="Angelini C."/>
            <person name="Antonin V."/>
            <person name="Barry K.W."/>
            <person name="Bougher N.L."/>
            <person name="Buchanan P."/>
            <person name="Buyck B."/>
            <person name="Bense V."/>
            <person name="Catcheside P."/>
            <person name="Chovatia M."/>
            <person name="Cooper J."/>
            <person name="Damon W."/>
            <person name="Desjardin D."/>
            <person name="Finy P."/>
            <person name="Geml J."/>
            <person name="Haridas S."/>
            <person name="Hughes K."/>
            <person name="Justo A."/>
            <person name="Karasinski D."/>
            <person name="Kautmanova I."/>
            <person name="Kiss B."/>
            <person name="Kocsube S."/>
            <person name="Kotiranta H."/>
            <person name="LaButti K.M."/>
            <person name="Lechner B.E."/>
            <person name="Liimatainen K."/>
            <person name="Lipzen A."/>
            <person name="Lukacs Z."/>
            <person name="Mihaltcheva S."/>
            <person name="Morgado L.N."/>
            <person name="Niskanen T."/>
            <person name="Noordeloos M.E."/>
            <person name="Ohm R.A."/>
            <person name="Ortiz-Santana B."/>
            <person name="Ovrebo C."/>
            <person name="Racz N."/>
            <person name="Riley R."/>
            <person name="Savchenko A."/>
            <person name="Shiryaev A."/>
            <person name="Soop K."/>
            <person name="Spirin V."/>
            <person name="Szebenyi C."/>
            <person name="Tomsovsky M."/>
            <person name="Tulloss R.E."/>
            <person name="Uehling J."/>
            <person name="Grigoriev I.V."/>
            <person name="Vagvolgyi C."/>
            <person name="Papp T."/>
            <person name="Martin F.M."/>
            <person name="Miettinen O."/>
            <person name="Hibbett D.S."/>
            <person name="Nagy L.G."/>
        </authorList>
    </citation>
    <scope>NUCLEOTIDE SEQUENCE [LARGE SCALE GENOMIC DNA]</scope>
    <source>
        <strain evidence="2 3">FP101781</strain>
    </source>
</reference>
<feature type="transmembrane region" description="Helical" evidence="1">
    <location>
        <begin position="25"/>
        <end position="52"/>
    </location>
</feature>
<evidence type="ECO:0000256" key="1">
    <source>
        <dbReference type="SAM" id="Phobius"/>
    </source>
</evidence>
<dbReference type="AlphaFoldDB" id="A0A4Y7STF4"/>
<evidence type="ECO:0000313" key="3">
    <source>
        <dbReference type="Proteomes" id="UP000298030"/>
    </source>
</evidence>
<sequence>MILGVHQTSDYAIIRPALLRLRIPLSFILSFFLLSLILGLSFLLLTFILTLISSTVSSAFSPICHIPGVSSTFLCPSGERTGHSGGPPVQWADYGTLFKVQSQTFERMVDESLLGPITPSSLSLSFKKSEMATVDLIGLVRLSDLKNRQSLVNALSEFVSDAREAGLSLARLDAKMNGALDSIMAVNEYALNQIESAREKEPSKLVSALVPWRQGKMVDEVVKETFLDAMDMLNENLERVVLEVLVNTQNLNTLQEKLRTIHDIVAREDKSVTEERDALTDDILGKLWTKLGGNDKELRNFGRNLGLLAGIGDARDLASARVAATFHTLQKADREMQDMRERVAAPNLVKSKIPPEVHMKVIRAGLDRLAEGRERAKALEQEALRNAFAAES</sequence>
<proteinExistence type="predicted"/>
<keyword evidence="1" id="KW-0812">Transmembrane</keyword>
<name>A0A4Y7STF4_COPMI</name>
<dbReference type="STRING" id="71717.A0A4Y7STF4"/>
<accession>A0A4Y7STF4</accession>
<comment type="caution">
    <text evidence="2">The sequence shown here is derived from an EMBL/GenBank/DDBJ whole genome shotgun (WGS) entry which is preliminary data.</text>
</comment>
<dbReference type="Proteomes" id="UP000298030">
    <property type="component" value="Unassembled WGS sequence"/>
</dbReference>
<protein>
    <submittedName>
        <fullName evidence="2">Uncharacterized protein</fullName>
    </submittedName>
</protein>